<comment type="caution">
    <text evidence="1">The sequence shown here is derived from an EMBL/GenBank/DDBJ whole genome shotgun (WGS) entry which is preliminary data.</text>
</comment>
<evidence type="ECO:0000313" key="1">
    <source>
        <dbReference type="EMBL" id="KAK3061169.1"/>
    </source>
</evidence>
<organism evidence="1 2">
    <name type="scientific">Coniosporium uncinatum</name>
    <dbReference type="NCBI Taxonomy" id="93489"/>
    <lineage>
        <taxon>Eukaryota</taxon>
        <taxon>Fungi</taxon>
        <taxon>Dikarya</taxon>
        <taxon>Ascomycota</taxon>
        <taxon>Pezizomycotina</taxon>
        <taxon>Dothideomycetes</taxon>
        <taxon>Dothideomycetes incertae sedis</taxon>
        <taxon>Coniosporium</taxon>
    </lineage>
</organism>
<reference evidence="1" key="1">
    <citation type="submission" date="2024-09" db="EMBL/GenBank/DDBJ databases">
        <title>Black Yeasts Isolated from many extreme environments.</title>
        <authorList>
            <person name="Coleine C."/>
            <person name="Stajich J.E."/>
            <person name="Selbmann L."/>
        </authorList>
    </citation>
    <scope>NUCLEOTIDE SEQUENCE</scope>
    <source>
        <strain evidence="1">CCFEE 5737</strain>
    </source>
</reference>
<dbReference type="EMBL" id="JAWDJW010008021">
    <property type="protein sequence ID" value="KAK3061169.1"/>
    <property type="molecule type" value="Genomic_DNA"/>
</dbReference>
<dbReference type="Proteomes" id="UP001186974">
    <property type="component" value="Unassembled WGS sequence"/>
</dbReference>
<proteinExistence type="predicted"/>
<sequence length="278" mass="30765">AHELRNKKPGVVDTLNLFDAAFLRQAVPNHSFSSLVQDTPGSEYFAFLSRKSHEGALNQAKVDVADARMKGEVGEAEKQGRTKHEIAKINAATTVLETERKSEKATADAKLTDKEIAIEKELNLARIMGKRAAEERDTKLQTKVEQKRADMELERLRASTVTRAKIARESAAQKADADLYNSRQTAEGSKFRQQASADAAAYERRAEAEASFFARQKEAEAAYYARKKEAEGLTEMAKAYGELVHVLGGPQGLIQYMMLQNNTYEKLAKANAQAINGL</sequence>
<gene>
    <name evidence="1" type="ORF">LTS18_006866</name>
</gene>
<feature type="non-terminal residue" evidence="1">
    <location>
        <position position="1"/>
    </location>
</feature>
<keyword evidence="2" id="KW-1185">Reference proteome</keyword>
<name>A0ACC3D3J3_9PEZI</name>
<evidence type="ECO:0000313" key="2">
    <source>
        <dbReference type="Proteomes" id="UP001186974"/>
    </source>
</evidence>
<protein>
    <submittedName>
        <fullName evidence="1">Uncharacterized protein</fullName>
    </submittedName>
</protein>
<accession>A0ACC3D3J3</accession>